<organism evidence="2 3">
    <name type="scientific">Candidatus Flavonifractor merdigallinarum</name>
    <dbReference type="NCBI Taxonomy" id="2838589"/>
    <lineage>
        <taxon>Bacteria</taxon>
        <taxon>Bacillati</taxon>
        <taxon>Bacillota</taxon>
        <taxon>Clostridia</taxon>
        <taxon>Eubacteriales</taxon>
        <taxon>Oscillospiraceae</taxon>
        <taxon>Flavonifractor</taxon>
    </lineage>
</organism>
<proteinExistence type="predicted"/>
<evidence type="ECO:0000313" key="2">
    <source>
        <dbReference type="EMBL" id="HIY22177.1"/>
    </source>
</evidence>
<protein>
    <submittedName>
        <fullName evidence="2">Uncharacterized protein</fullName>
    </submittedName>
</protein>
<name>A0A9D1YA69_9FIRM</name>
<keyword evidence="1" id="KW-0732">Signal</keyword>
<evidence type="ECO:0000313" key="3">
    <source>
        <dbReference type="Proteomes" id="UP000823868"/>
    </source>
</evidence>
<reference evidence="2" key="2">
    <citation type="submission" date="2021-04" db="EMBL/GenBank/DDBJ databases">
        <authorList>
            <person name="Gilroy R."/>
        </authorList>
    </citation>
    <scope>NUCLEOTIDE SEQUENCE</scope>
    <source>
        <strain evidence="2">ChiBcec16_6824</strain>
    </source>
</reference>
<dbReference type="EMBL" id="DXDX01000177">
    <property type="protein sequence ID" value="HIY22177.1"/>
    <property type="molecule type" value="Genomic_DNA"/>
</dbReference>
<comment type="caution">
    <text evidence="2">The sequence shown here is derived from an EMBL/GenBank/DDBJ whole genome shotgun (WGS) entry which is preliminary data.</text>
</comment>
<evidence type="ECO:0000256" key="1">
    <source>
        <dbReference type="SAM" id="SignalP"/>
    </source>
</evidence>
<accession>A0A9D1YA69</accession>
<gene>
    <name evidence="2" type="ORF">H9841_09810</name>
</gene>
<reference evidence="2" key="1">
    <citation type="journal article" date="2021" name="PeerJ">
        <title>Extensive microbial diversity within the chicken gut microbiome revealed by metagenomics and culture.</title>
        <authorList>
            <person name="Gilroy R."/>
            <person name="Ravi A."/>
            <person name="Getino M."/>
            <person name="Pursley I."/>
            <person name="Horton D.L."/>
            <person name="Alikhan N.F."/>
            <person name="Baker D."/>
            <person name="Gharbi K."/>
            <person name="Hall N."/>
            <person name="Watson M."/>
            <person name="Adriaenssens E.M."/>
            <person name="Foster-Nyarko E."/>
            <person name="Jarju S."/>
            <person name="Secka A."/>
            <person name="Antonio M."/>
            <person name="Oren A."/>
            <person name="Chaudhuri R.R."/>
            <person name="La Ragione R."/>
            <person name="Hildebrand F."/>
            <person name="Pallen M.J."/>
        </authorList>
    </citation>
    <scope>NUCLEOTIDE SEQUENCE</scope>
    <source>
        <strain evidence="2">ChiBcec16_6824</strain>
    </source>
</reference>
<sequence>MRHKLLLLPLTLGLVLALSAISLAQPEPEGYGNRFVGFHIVADSLERSIPNYEDGNWSLYAGELVLWGIKVGDHYEFPGLEGKNCFLEWRYEDGEPYLSSCSELADTSLITGDKTSITGTLYSSADILRFFRVYQTAGGRIYLDGSGNGYGGAGGGFSVTEDRTWTEHTGDTITQEESFHIDVSVKEPITVVEAVVKYFDGQDTLLEEQTLDGVGDGAELSLPTGTAWALIEEHTAEGEAVRTVYTPGGADCTHTVWFPDGLFYRPFVLTFSP</sequence>
<feature type="chain" id="PRO_5038897875" evidence="1">
    <location>
        <begin position="25"/>
        <end position="273"/>
    </location>
</feature>
<dbReference type="Proteomes" id="UP000823868">
    <property type="component" value="Unassembled WGS sequence"/>
</dbReference>
<feature type="signal peptide" evidence="1">
    <location>
        <begin position="1"/>
        <end position="24"/>
    </location>
</feature>
<dbReference type="AlphaFoldDB" id="A0A9D1YA69"/>